<organism evidence="3 4">
    <name type="scientific">Chitinasiproducens palmae</name>
    <dbReference type="NCBI Taxonomy" id="1770053"/>
    <lineage>
        <taxon>Bacteria</taxon>
        <taxon>Pseudomonadati</taxon>
        <taxon>Pseudomonadota</taxon>
        <taxon>Betaproteobacteria</taxon>
        <taxon>Burkholderiales</taxon>
        <taxon>Burkholderiaceae</taxon>
        <taxon>Chitinasiproducens</taxon>
    </lineage>
</organism>
<feature type="transmembrane region" description="Helical" evidence="2">
    <location>
        <begin position="45"/>
        <end position="64"/>
    </location>
</feature>
<dbReference type="RefSeq" id="WP_091912861.1">
    <property type="nucleotide sequence ID" value="NZ_FNLO01000016.1"/>
</dbReference>
<feature type="region of interest" description="Disordered" evidence="1">
    <location>
        <begin position="228"/>
        <end position="247"/>
    </location>
</feature>
<keyword evidence="4" id="KW-1185">Reference proteome</keyword>
<dbReference type="EMBL" id="FNLO01000016">
    <property type="protein sequence ID" value="SDV51326.1"/>
    <property type="molecule type" value="Genomic_DNA"/>
</dbReference>
<keyword evidence="2" id="KW-1133">Transmembrane helix</keyword>
<evidence type="ECO:0000313" key="4">
    <source>
        <dbReference type="Proteomes" id="UP000243719"/>
    </source>
</evidence>
<dbReference type="STRING" id="1770053.SAMN05216551_11672"/>
<feature type="compositionally biased region" description="Low complexity" evidence="1">
    <location>
        <begin position="78"/>
        <end position="89"/>
    </location>
</feature>
<dbReference type="Proteomes" id="UP000243719">
    <property type="component" value="Unassembled WGS sequence"/>
</dbReference>
<gene>
    <name evidence="3" type="ORF">SAMN05216551_11672</name>
</gene>
<feature type="region of interest" description="Disordered" evidence="1">
    <location>
        <begin position="71"/>
        <end position="105"/>
    </location>
</feature>
<evidence type="ECO:0000313" key="3">
    <source>
        <dbReference type="EMBL" id="SDV51326.1"/>
    </source>
</evidence>
<evidence type="ECO:0000256" key="1">
    <source>
        <dbReference type="SAM" id="MobiDB-lite"/>
    </source>
</evidence>
<keyword evidence="2" id="KW-0472">Membrane</keyword>
<protein>
    <submittedName>
        <fullName evidence="3">Uncharacterized protein</fullName>
    </submittedName>
</protein>
<name>A0A1H2PVL2_9BURK</name>
<keyword evidence="2" id="KW-0812">Transmembrane</keyword>
<feature type="region of interest" description="Disordered" evidence="1">
    <location>
        <begin position="154"/>
        <end position="181"/>
    </location>
</feature>
<evidence type="ECO:0000256" key="2">
    <source>
        <dbReference type="SAM" id="Phobius"/>
    </source>
</evidence>
<dbReference type="AlphaFoldDB" id="A0A1H2PVL2"/>
<proteinExistence type="predicted"/>
<reference evidence="4" key="1">
    <citation type="submission" date="2016-09" db="EMBL/GenBank/DDBJ databases">
        <authorList>
            <person name="Varghese N."/>
            <person name="Submissions S."/>
        </authorList>
    </citation>
    <scope>NUCLEOTIDE SEQUENCE [LARGE SCALE GENOMIC DNA]</scope>
    <source>
        <strain evidence="4">JS23</strain>
    </source>
</reference>
<accession>A0A1H2PVL2</accession>
<sequence>MSGAQEGLHSSDGKPLSPASLLAAMVPAFDLAPHRDVTLRHRRRVARNALAAGLALGLLAGLLADSPPVRRLRIGDRSSPSTAPSEPATPHAPPSFRTGSGGPTDAEAIDEAARLAAQIDAIEARRREQALQVARAQRLPALLDALAELAESARAPSLVTPRSAAASPGNDARPVSAKAPRAARHAPHVRVVITALRWRDAIIEIECAATTASRPIDMRGGRAMQVDAQRGPVGSHGAGSVAGVGPARRSGRQASLAAVVDDWLTALRHALPEAVVTVSGLRLLPRPAIDEMVFTVHVGDGQAEEAWTTEAGDD</sequence>